<dbReference type="PANTHER" id="PTHR46564:SF1">
    <property type="entry name" value="TRANSPOSASE"/>
    <property type="match status" value="1"/>
</dbReference>
<feature type="region of interest" description="Disordered" evidence="1">
    <location>
        <begin position="1"/>
        <end position="38"/>
    </location>
</feature>
<proteinExistence type="predicted"/>
<evidence type="ECO:0000313" key="3">
    <source>
        <dbReference type="EMBL" id="ASV33875.1"/>
    </source>
</evidence>
<evidence type="ECO:0000259" key="2">
    <source>
        <dbReference type="Pfam" id="PF13358"/>
    </source>
</evidence>
<dbReference type="EMBL" id="CP022932">
    <property type="protein sequence ID" value="ASV33875.1"/>
    <property type="molecule type" value="Genomic_DNA"/>
</dbReference>
<name>A0AAC9VGI3_9ENTR</name>
<dbReference type="Proteomes" id="UP000792865">
    <property type="component" value="Chromosome"/>
</dbReference>
<dbReference type="Gene3D" id="3.30.420.10">
    <property type="entry name" value="Ribonuclease H-like superfamily/Ribonuclease H"/>
    <property type="match status" value="1"/>
</dbReference>
<reference evidence="3" key="1">
    <citation type="submission" date="2017-08" db="EMBL/GenBank/DDBJ databases">
        <title>Genome sequence of Candidatus Hamiltonella defensa from Acyrthosiphon pisum strain MI47.</title>
        <authorList>
            <person name="Patel V.A."/>
            <person name="Chevignon G."/>
            <person name="Russell J.A."/>
            <person name="Oliver K.M."/>
        </authorList>
    </citation>
    <scope>NUCLEOTIDE SEQUENCE</scope>
    <source>
        <strain evidence="3">MI47</strain>
    </source>
</reference>
<dbReference type="InterPro" id="IPR036397">
    <property type="entry name" value="RNaseH_sf"/>
</dbReference>
<dbReference type="InterPro" id="IPR038717">
    <property type="entry name" value="Tc1-like_DDE_dom"/>
</dbReference>
<sequence>MPGPPKAPSQLCLVRGNPSKRPLNRNGPNPEKWVPSTPKHFSKQEKYWFERIAEDLNASDILTHIDGMALELLVGVYVEWRQHRDVIKKEGHLYRTESKDGNVMIRPHPQVAMMAVGLFMCSVNSDVFHAGVIQILLPSLPPDCVVVMDNATFHKRLDTQKVIDDAGHIIEYLPPYSPDLNPVEHKWAEAKSKRRAVNCSIDALFSHYMT</sequence>
<accession>A0AAC9VGI3</accession>
<dbReference type="GO" id="GO:0003676">
    <property type="term" value="F:nucleic acid binding"/>
    <property type="evidence" value="ECO:0007669"/>
    <property type="project" value="InterPro"/>
</dbReference>
<evidence type="ECO:0000256" key="1">
    <source>
        <dbReference type="SAM" id="MobiDB-lite"/>
    </source>
</evidence>
<dbReference type="PANTHER" id="PTHR46564">
    <property type="entry name" value="TRANSPOSASE"/>
    <property type="match status" value="1"/>
</dbReference>
<evidence type="ECO:0000313" key="4">
    <source>
        <dbReference type="Proteomes" id="UP000792865"/>
    </source>
</evidence>
<dbReference type="RefSeq" id="WP_015873516.1">
    <property type="nucleotide sequence ID" value="NZ_CADIJH010000073.1"/>
</dbReference>
<protein>
    <submittedName>
        <fullName evidence="3">Phage terminase small subunit P27 family</fullName>
    </submittedName>
</protein>
<feature type="domain" description="Tc1-like transposase DDE" evidence="2">
    <location>
        <begin position="121"/>
        <end position="196"/>
    </location>
</feature>
<organism evidence="3 4">
    <name type="scientific">Candidatus Williamhamiltonella defendens</name>
    <dbReference type="NCBI Taxonomy" id="138072"/>
    <lineage>
        <taxon>Bacteria</taxon>
        <taxon>Pseudomonadati</taxon>
        <taxon>Pseudomonadota</taxon>
        <taxon>Gammaproteobacteria</taxon>
        <taxon>Enterobacterales</taxon>
        <taxon>Enterobacteriaceae</taxon>
        <taxon>aphid secondary symbionts</taxon>
        <taxon>Candidatus Williamhamiltonella</taxon>
    </lineage>
</organism>
<gene>
    <name evidence="3" type="ORF">CJJ18_07635</name>
</gene>
<dbReference type="Pfam" id="PF13358">
    <property type="entry name" value="DDE_3"/>
    <property type="match status" value="1"/>
</dbReference>
<dbReference type="InterPro" id="IPR006448">
    <property type="entry name" value="Phage_term_ssu_P27"/>
</dbReference>
<dbReference type="Pfam" id="PF05119">
    <property type="entry name" value="Terminase_4"/>
    <property type="match status" value="1"/>
</dbReference>
<dbReference type="NCBIfam" id="TIGR01558">
    <property type="entry name" value="sm_term_P27"/>
    <property type="match status" value="1"/>
</dbReference>
<dbReference type="AlphaFoldDB" id="A0AAC9VGI3"/>